<gene>
    <name evidence="2" type="ORF">LCGC14_1007460</name>
</gene>
<accession>A0A0F9R7F0</accession>
<dbReference type="AlphaFoldDB" id="A0A0F9R7F0"/>
<organism evidence="2">
    <name type="scientific">marine sediment metagenome</name>
    <dbReference type="NCBI Taxonomy" id="412755"/>
    <lineage>
        <taxon>unclassified sequences</taxon>
        <taxon>metagenomes</taxon>
        <taxon>ecological metagenomes</taxon>
    </lineage>
</organism>
<feature type="transmembrane region" description="Helical" evidence="1">
    <location>
        <begin position="25"/>
        <end position="40"/>
    </location>
</feature>
<evidence type="ECO:0000256" key="1">
    <source>
        <dbReference type="SAM" id="Phobius"/>
    </source>
</evidence>
<sequence>MWWWILYAIGYIICTIWSKEPVGSLLWPVFLIVFPIWDWLRKHWLF</sequence>
<keyword evidence="1" id="KW-0812">Transmembrane</keyword>
<evidence type="ECO:0000313" key="2">
    <source>
        <dbReference type="EMBL" id="KKN13313.1"/>
    </source>
</evidence>
<keyword evidence="1" id="KW-0472">Membrane</keyword>
<reference evidence="2" key="1">
    <citation type="journal article" date="2015" name="Nature">
        <title>Complex archaea that bridge the gap between prokaryotes and eukaryotes.</title>
        <authorList>
            <person name="Spang A."/>
            <person name="Saw J.H."/>
            <person name="Jorgensen S.L."/>
            <person name="Zaremba-Niedzwiedzka K."/>
            <person name="Martijn J."/>
            <person name="Lind A.E."/>
            <person name="van Eijk R."/>
            <person name="Schleper C."/>
            <person name="Guy L."/>
            <person name="Ettema T.J."/>
        </authorList>
    </citation>
    <scope>NUCLEOTIDE SEQUENCE</scope>
</reference>
<protein>
    <submittedName>
        <fullName evidence="2">Uncharacterized protein</fullName>
    </submittedName>
</protein>
<keyword evidence="1" id="KW-1133">Transmembrane helix</keyword>
<dbReference type="EMBL" id="LAZR01003933">
    <property type="protein sequence ID" value="KKN13313.1"/>
    <property type="molecule type" value="Genomic_DNA"/>
</dbReference>
<proteinExistence type="predicted"/>
<name>A0A0F9R7F0_9ZZZZ</name>
<comment type="caution">
    <text evidence="2">The sequence shown here is derived from an EMBL/GenBank/DDBJ whole genome shotgun (WGS) entry which is preliminary data.</text>
</comment>